<dbReference type="InterPro" id="IPR002071">
    <property type="entry name" value="Thermonucl_AS"/>
</dbReference>
<gene>
    <name evidence="2" type="primary">nuc</name>
</gene>
<dbReference type="EC" id="3.1.31.1" evidence="2"/>
<dbReference type="PROSITE" id="PS50830">
    <property type="entry name" value="TNASE_3"/>
    <property type="match status" value="1"/>
</dbReference>
<dbReference type="AlphaFoldDB" id="A0A075GQV2"/>
<dbReference type="PROSITE" id="PS01123">
    <property type="entry name" value="TNASE_1"/>
    <property type="match status" value="1"/>
</dbReference>
<dbReference type="GO" id="GO:1990599">
    <property type="term" value="F:3' overhang single-stranded DNA endodeoxyribonuclease activity"/>
    <property type="evidence" value="ECO:0007669"/>
    <property type="project" value="UniProtKB-EC"/>
</dbReference>
<sequence length="184" mass="20678">MKYLLIVLCITSLACSSNEPFDNSSLLPPVQTESTGKSSVVKITKVIDGDTMDVRFEDGTIDRVRLLGVDTPETNAKNKSNEYRDITDLKCLTRWGDKSDDYARTVLDGKEVRLVFDDEAGERGYYGRLLAYIELDGYDFNESLISRGYARVYEEGTSSREKRYLSMQGKAILLGIGLWGDCIN</sequence>
<name>A0A075GQV2_9EURY</name>
<protein>
    <submittedName>
        <fullName evidence="2">(Nuc)</fullName>
        <ecNumber evidence="2">3.1.31.1</ecNumber>
    </submittedName>
</protein>
<dbReference type="InterPro" id="IPR035437">
    <property type="entry name" value="SNase_OB-fold_sf"/>
</dbReference>
<dbReference type="InterPro" id="IPR016071">
    <property type="entry name" value="Staphylococal_nuclease_OB-fold"/>
</dbReference>
<reference evidence="2" key="1">
    <citation type="journal article" date="2014" name="Genome Biol. Evol.">
        <title>Pangenome evidence for extensive interdomain horizontal transfer affecting lineage core and shell genes in uncultured planktonic thaumarchaeota and euryarchaeota.</title>
        <authorList>
            <person name="Deschamps P."/>
            <person name="Zivanovic Y."/>
            <person name="Moreira D."/>
            <person name="Rodriguez-Valera F."/>
            <person name="Lopez-Garcia P."/>
        </authorList>
    </citation>
    <scope>NUCLEOTIDE SEQUENCE</scope>
</reference>
<feature type="domain" description="TNase-like" evidence="1">
    <location>
        <begin position="37"/>
        <end position="181"/>
    </location>
</feature>
<accession>A0A075GQV2</accession>
<dbReference type="Pfam" id="PF00565">
    <property type="entry name" value="SNase"/>
    <property type="match status" value="1"/>
</dbReference>
<dbReference type="EMBL" id="KF900699">
    <property type="protein sequence ID" value="AIF04093.1"/>
    <property type="molecule type" value="Genomic_DNA"/>
</dbReference>
<dbReference type="SUPFAM" id="SSF50199">
    <property type="entry name" value="Staphylococcal nuclease"/>
    <property type="match status" value="1"/>
</dbReference>
<keyword evidence="2" id="KW-0378">Hydrolase</keyword>
<proteinExistence type="predicted"/>
<dbReference type="SMART" id="SM00318">
    <property type="entry name" value="SNc"/>
    <property type="match status" value="1"/>
</dbReference>
<dbReference type="PROSITE" id="PS51257">
    <property type="entry name" value="PROKAR_LIPOPROTEIN"/>
    <property type="match status" value="1"/>
</dbReference>
<evidence type="ECO:0000313" key="2">
    <source>
        <dbReference type="EMBL" id="AIF04093.1"/>
    </source>
</evidence>
<evidence type="ECO:0000259" key="1">
    <source>
        <dbReference type="PROSITE" id="PS50830"/>
    </source>
</evidence>
<dbReference type="Gene3D" id="2.40.50.90">
    <property type="match status" value="1"/>
</dbReference>
<dbReference type="GO" id="GO:0003676">
    <property type="term" value="F:nucleic acid binding"/>
    <property type="evidence" value="ECO:0007669"/>
    <property type="project" value="InterPro"/>
</dbReference>
<organism evidence="2">
    <name type="scientific">uncultured marine group II/III euryarchaeote KM3_170_G02</name>
    <dbReference type="NCBI Taxonomy" id="1457927"/>
    <lineage>
        <taxon>Archaea</taxon>
        <taxon>Methanobacteriati</taxon>
        <taxon>Methanobacteriota</taxon>
        <taxon>environmental samples</taxon>
    </lineage>
</organism>